<feature type="region of interest" description="Disordered" evidence="6">
    <location>
        <begin position="252"/>
        <end position="319"/>
    </location>
</feature>
<reference evidence="10" key="1">
    <citation type="submission" date="2020-06" db="EMBL/GenBank/DDBJ databases">
        <title>Draft genome of Bugula neritina, a colonial animal packing powerful symbionts and potential medicines.</title>
        <authorList>
            <person name="Rayko M."/>
        </authorList>
    </citation>
    <scope>NUCLEOTIDE SEQUENCE [LARGE SCALE GENOMIC DNA]</scope>
    <source>
        <strain evidence="10">Kwan_BN1</strain>
    </source>
</reference>
<dbReference type="OrthoDB" id="10072397at2759"/>
<protein>
    <recommendedName>
        <fullName evidence="12">RabBD domain-containing protein</fullName>
    </recommendedName>
</protein>
<dbReference type="GO" id="GO:0003779">
    <property type="term" value="F:actin binding"/>
    <property type="evidence" value="ECO:0007669"/>
    <property type="project" value="TreeGrafter"/>
</dbReference>
<dbReference type="PANTHER" id="PTHR14555">
    <property type="entry name" value="MYELIN-ASSOCIATED OLIGODENDROCYTIC BASIC PROTEIN MOBP -RELATED"/>
    <property type="match status" value="1"/>
</dbReference>
<keyword evidence="2 4" id="KW-0863">Zinc-finger</keyword>
<dbReference type="GO" id="GO:0031267">
    <property type="term" value="F:small GTPase binding"/>
    <property type="evidence" value="ECO:0007669"/>
    <property type="project" value="InterPro"/>
</dbReference>
<dbReference type="GO" id="GO:0008270">
    <property type="term" value="F:zinc ion binding"/>
    <property type="evidence" value="ECO:0007669"/>
    <property type="project" value="UniProtKB-KW"/>
</dbReference>
<feature type="region of interest" description="Disordered" evidence="6">
    <location>
        <begin position="177"/>
        <end position="239"/>
    </location>
</feature>
<feature type="compositionally biased region" description="Basic and acidic residues" evidence="6">
    <location>
        <begin position="276"/>
        <end position="288"/>
    </location>
</feature>
<evidence type="ECO:0000313" key="10">
    <source>
        <dbReference type="EMBL" id="KAF6035557.1"/>
    </source>
</evidence>
<evidence type="ECO:0000259" key="8">
    <source>
        <dbReference type="PROSITE" id="PS50178"/>
    </source>
</evidence>
<feature type="compositionally biased region" description="Polar residues" evidence="6">
    <location>
        <begin position="177"/>
        <end position="196"/>
    </location>
</feature>
<gene>
    <name evidence="10" type="ORF">EB796_006140</name>
</gene>
<evidence type="ECO:0000256" key="3">
    <source>
        <dbReference type="ARBA" id="ARBA00022833"/>
    </source>
</evidence>
<dbReference type="PROSITE" id="PS50178">
    <property type="entry name" value="ZF_FYVE"/>
    <property type="match status" value="1"/>
</dbReference>
<feature type="compositionally biased region" description="Polar residues" evidence="6">
    <location>
        <begin position="303"/>
        <end position="319"/>
    </location>
</feature>
<dbReference type="PROSITE" id="PS50916">
    <property type="entry name" value="RABBD"/>
    <property type="match status" value="1"/>
</dbReference>
<feature type="transmembrane region" description="Helical" evidence="7">
    <location>
        <begin position="5"/>
        <end position="22"/>
    </location>
</feature>
<dbReference type="SUPFAM" id="SSF57903">
    <property type="entry name" value="FYVE/PHD zinc finger"/>
    <property type="match status" value="1"/>
</dbReference>
<dbReference type="Gene3D" id="3.30.40.10">
    <property type="entry name" value="Zinc/RING finger domain, C3HC4 (zinc finger)"/>
    <property type="match status" value="1"/>
</dbReference>
<dbReference type="AlphaFoldDB" id="A0A7J7KBB3"/>
<proteinExistence type="predicted"/>
<name>A0A7J7KBB3_BUGNE</name>
<evidence type="ECO:0000259" key="9">
    <source>
        <dbReference type="PROSITE" id="PS50916"/>
    </source>
</evidence>
<evidence type="ECO:0000256" key="6">
    <source>
        <dbReference type="SAM" id="MobiDB-lite"/>
    </source>
</evidence>
<keyword evidence="3" id="KW-0862">Zinc</keyword>
<feature type="domain" description="FYVE-type" evidence="8">
    <location>
        <begin position="83"/>
        <end position="139"/>
    </location>
</feature>
<dbReference type="GO" id="GO:0017022">
    <property type="term" value="F:myosin binding"/>
    <property type="evidence" value="ECO:0007669"/>
    <property type="project" value="TreeGrafter"/>
</dbReference>
<dbReference type="GO" id="GO:0006886">
    <property type="term" value="P:intracellular protein transport"/>
    <property type="evidence" value="ECO:0007669"/>
    <property type="project" value="InterPro"/>
</dbReference>
<feature type="region of interest" description="Disordered" evidence="6">
    <location>
        <begin position="613"/>
        <end position="641"/>
    </location>
</feature>
<keyword evidence="5" id="KW-0175">Coiled coil</keyword>
<evidence type="ECO:0000313" key="11">
    <source>
        <dbReference type="Proteomes" id="UP000593567"/>
    </source>
</evidence>
<keyword evidence="7" id="KW-0812">Transmembrane</keyword>
<dbReference type="InterPro" id="IPR013083">
    <property type="entry name" value="Znf_RING/FYVE/PHD"/>
</dbReference>
<dbReference type="InterPro" id="IPR010911">
    <property type="entry name" value="Rab_BD"/>
</dbReference>
<evidence type="ECO:0000256" key="7">
    <source>
        <dbReference type="SAM" id="Phobius"/>
    </source>
</evidence>
<dbReference type="InterPro" id="IPR017455">
    <property type="entry name" value="Znf_FYVE-rel"/>
</dbReference>
<dbReference type="EMBL" id="VXIV02000862">
    <property type="protein sequence ID" value="KAF6035557.1"/>
    <property type="molecule type" value="Genomic_DNA"/>
</dbReference>
<dbReference type="CDD" id="cd15747">
    <property type="entry name" value="FYVE_Slp3_4_5"/>
    <property type="match status" value="1"/>
</dbReference>
<dbReference type="GO" id="GO:0030864">
    <property type="term" value="C:cortical actin cytoskeleton"/>
    <property type="evidence" value="ECO:0007669"/>
    <property type="project" value="TreeGrafter"/>
</dbReference>
<feature type="compositionally biased region" description="Basic residues" evidence="6">
    <location>
        <begin position="613"/>
        <end position="622"/>
    </location>
</feature>
<dbReference type="PANTHER" id="PTHR14555:SF3">
    <property type="entry name" value="RABBD DOMAIN-CONTAINING PROTEIN"/>
    <property type="match status" value="1"/>
</dbReference>
<feature type="compositionally biased region" description="Polar residues" evidence="6">
    <location>
        <begin position="623"/>
        <end position="641"/>
    </location>
</feature>
<evidence type="ECO:0000256" key="5">
    <source>
        <dbReference type="SAM" id="Coils"/>
    </source>
</evidence>
<dbReference type="FunFam" id="3.30.40.10:FF:000018">
    <property type="entry name" value="Synaptotagmin-like 5, isoform CRA_a"/>
    <property type="match status" value="1"/>
</dbReference>
<accession>A0A7J7KBB3</accession>
<organism evidence="10 11">
    <name type="scientific">Bugula neritina</name>
    <name type="common">Brown bryozoan</name>
    <name type="synonym">Sertularia neritina</name>
    <dbReference type="NCBI Taxonomy" id="10212"/>
    <lineage>
        <taxon>Eukaryota</taxon>
        <taxon>Metazoa</taxon>
        <taxon>Spiralia</taxon>
        <taxon>Lophotrochozoa</taxon>
        <taxon>Bryozoa</taxon>
        <taxon>Gymnolaemata</taxon>
        <taxon>Cheilostomatida</taxon>
        <taxon>Flustrina</taxon>
        <taxon>Buguloidea</taxon>
        <taxon>Bugulidae</taxon>
        <taxon>Bugula</taxon>
    </lineage>
</organism>
<dbReference type="InterPro" id="IPR051745">
    <property type="entry name" value="Intracell_Transport_Effector"/>
</dbReference>
<feature type="domain" description="RabBD" evidence="9">
    <location>
        <begin position="30"/>
        <end position="151"/>
    </location>
</feature>
<evidence type="ECO:0000256" key="4">
    <source>
        <dbReference type="PROSITE-ProRule" id="PRU00091"/>
    </source>
</evidence>
<evidence type="ECO:0000256" key="1">
    <source>
        <dbReference type="ARBA" id="ARBA00022723"/>
    </source>
</evidence>
<feature type="coiled-coil region" evidence="5">
    <location>
        <begin position="47"/>
        <end position="75"/>
    </location>
</feature>
<dbReference type="Pfam" id="PF02318">
    <property type="entry name" value="FYVE_2"/>
    <property type="match status" value="1"/>
</dbReference>
<evidence type="ECO:0008006" key="12">
    <source>
        <dbReference type="Google" id="ProtNLM"/>
    </source>
</evidence>
<keyword evidence="1" id="KW-0479">Metal-binding</keyword>
<dbReference type="InterPro" id="IPR041282">
    <property type="entry name" value="FYVE_2"/>
</dbReference>
<sequence length="748" mass="81962">MYRLLAAVVYGLVVGGLLIIYFRDIMVDFDLDLSFLTIEERQTILAVLKRDEELRQAEQNRKKALKNEISQLRQQSAIRVDSEQKRRQCARCHKELGLIFNKGELCARCKHRVCPNCRVTCSESSAFSWLCSLCYKQRLLPAVAGDWFYEKLDEKYKHDMSSAYGSAVVRSSIRRSTAPFSNGVSPQESGTRSNPFTESTASSERDSSGSSSDEDTVSRSSAHASTLPGVSGQPGEAGIKVDEIPADDEESLPPAARELRGSNSSSELVLPTEVVSSHERLTSEKSVESADLLTSADQRHSSTSETGSAQPDSTLAADSSDFTVEQLTQIKFRRCSVLAPNDQPSAKLDPDVHAAAGSQSAPCNVSGSCRLSIGAPSSVASLSNNSLDQVDNSSLNSELSFDSLANPSLNGTHDDLVSPSMRRRIPLTPELDRKSPMIGRRSIDISEKFLKDFSDSSEESDVSLDEELLEPEDVPLQSSVAPARYNPSPRLSVIREVSVEDLSVTPAKLEERKALKLVIRPDTVDTQLITPMEGDTPITPEKYKKNWDSFTRYSQPEVSAAGSMSMWNSDMSLKEALEGALQDASSAEELNFSGHFHSLNLLSPKLTTKRINWHSRSKKKSSHTNPSHRPTSKFSSLPPLQSNSTLPVSNTGCLSLSHPCANNPGSLVLPPLLSTGVGGFPFPLSNNFQSDNLLTDSVSDKHDDNGHRYGSMHLQLDIYQSVLFSNRLFMLHNISFPFSLLSHSAVEV</sequence>
<keyword evidence="7" id="KW-0472">Membrane</keyword>
<dbReference type="InterPro" id="IPR011011">
    <property type="entry name" value="Znf_FYVE_PHD"/>
</dbReference>
<evidence type="ECO:0000256" key="2">
    <source>
        <dbReference type="ARBA" id="ARBA00022771"/>
    </source>
</evidence>
<dbReference type="Proteomes" id="UP000593567">
    <property type="component" value="Unassembled WGS sequence"/>
</dbReference>
<keyword evidence="7" id="KW-1133">Transmembrane helix</keyword>
<keyword evidence="11" id="KW-1185">Reference proteome</keyword>
<comment type="caution">
    <text evidence="10">The sequence shown here is derived from an EMBL/GenBank/DDBJ whole genome shotgun (WGS) entry which is preliminary data.</text>
</comment>